<dbReference type="OrthoDB" id="9931867at2"/>
<dbReference type="RefSeq" id="WP_132744501.1">
    <property type="nucleotide sequence ID" value="NZ_SLXK01000005.1"/>
</dbReference>
<accession>A0A4R2P6R7</accession>
<protein>
    <submittedName>
        <fullName evidence="1">Uncharacterized protein</fullName>
    </submittedName>
</protein>
<dbReference type="AlphaFoldDB" id="A0A4R2P6R7"/>
<proteinExistence type="predicted"/>
<name>A0A4R2P6R7_9BACL</name>
<dbReference type="Proteomes" id="UP000295416">
    <property type="component" value="Unassembled WGS sequence"/>
</dbReference>
<organism evidence="1 2">
    <name type="scientific">Scopulibacillus darangshiensis</name>
    <dbReference type="NCBI Taxonomy" id="442528"/>
    <lineage>
        <taxon>Bacteria</taxon>
        <taxon>Bacillati</taxon>
        <taxon>Bacillota</taxon>
        <taxon>Bacilli</taxon>
        <taxon>Bacillales</taxon>
        <taxon>Sporolactobacillaceae</taxon>
        <taxon>Scopulibacillus</taxon>
    </lineage>
</organism>
<sequence>MVRYTVMERQWVAGQMQLIIMDWRDAKIITLTLDDLEDPSADPALKEFLDDNIGKLKGACWRDSL</sequence>
<evidence type="ECO:0000313" key="1">
    <source>
        <dbReference type="EMBL" id="TCP30552.1"/>
    </source>
</evidence>
<keyword evidence="2" id="KW-1185">Reference proteome</keyword>
<comment type="caution">
    <text evidence="1">The sequence shown here is derived from an EMBL/GenBank/DDBJ whole genome shotgun (WGS) entry which is preliminary data.</text>
</comment>
<reference evidence="1 2" key="1">
    <citation type="submission" date="2019-03" db="EMBL/GenBank/DDBJ databases">
        <title>Genomic Encyclopedia of Type Strains, Phase IV (KMG-IV): sequencing the most valuable type-strain genomes for metagenomic binning, comparative biology and taxonomic classification.</title>
        <authorList>
            <person name="Goeker M."/>
        </authorList>
    </citation>
    <scope>NUCLEOTIDE SEQUENCE [LARGE SCALE GENOMIC DNA]</scope>
    <source>
        <strain evidence="1 2">DSM 19377</strain>
    </source>
</reference>
<evidence type="ECO:0000313" key="2">
    <source>
        <dbReference type="Proteomes" id="UP000295416"/>
    </source>
</evidence>
<dbReference type="EMBL" id="SLXK01000005">
    <property type="protein sequence ID" value="TCP30552.1"/>
    <property type="molecule type" value="Genomic_DNA"/>
</dbReference>
<gene>
    <name evidence="1" type="ORF">EV207_10581</name>
</gene>